<name>A0A9P4HPM0_9PEZI</name>
<gene>
    <name evidence="2" type="ORF">K490DRAFT_67695</name>
</gene>
<comment type="caution">
    <text evidence="2">The sequence shown here is derived from an EMBL/GenBank/DDBJ whole genome shotgun (WGS) entry which is preliminary data.</text>
</comment>
<feature type="region of interest" description="Disordered" evidence="1">
    <location>
        <begin position="171"/>
        <end position="252"/>
    </location>
</feature>
<reference evidence="2" key="1">
    <citation type="journal article" date="2020" name="Stud. Mycol.">
        <title>101 Dothideomycetes genomes: a test case for predicting lifestyles and emergence of pathogens.</title>
        <authorList>
            <person name="Haridas S."/>
            <person name="Albert R."/>
            <person name="Binder M."/>
            <person name="Bloem J."/>
            <person name="Labutti K."/>
            <person name="Salamov A."/>
            <person name="Andreopoulos B."/>
            <person name="Baker S."/>
            <person name="Barry K."/>
            <person name="Bills G."/>
            <person name="Bluhm B."/>
            <person name="Cannon C."/>
            <person name="Castanera R."/>
            <person name="Culley D."/>
            <person name="Daum C."/>
            <person name="Ezra D."/>
            <person name="Gonzalez J."/>
            <person name="Henrissat B."/>
            <person name="Kuo A."/>
            <person name="Liang C."/>
            <person name="Lipzen A."/>
            <person name="Lutzoni F."/>
            <person name="Magnuson J."/>
            <person name="Mondo S."/>
            <person name="Nolan M."/>
            <person name="Ohm R."/>
            <person name="Pangilinan J."/>
            <person name="Park H.-J."/>
            <person name="Ramirez L."/>
            <person name="Alfaro M."/>
            <person name="Sun H."/>
            <person name="Tritt A."/>
            <person name="Yoshinaga Y."/>
            <person name="Zwiers L.-H."/>
            <person name="Turgeon B."/>
            <person name="Goodwin S."/>
            <person name="Spatafora J."/>
            <person name="Crous P."/>
            <person name="Grigoriev I."/>
        </authorList>
    </citation>
    <scope>NUCLEOTIDE SEQUENCE</scope>
    <source>
        <strain evidence="2">CBS 121410</strain>
    </source>
</reference>
<evidence type="ECO:0000313" key="2">
    <source>
        <dbReference type="EMBL" id="KAF2085540.1"/>
    </source>
</evidence>
<dbReference type="AlphaFoldDB" id="A0A9P4HPM0"/>
<keyword evidence="3" id="KW-1185">Reference proteome</keyword>
<proteinExistence type="predicted"/>
<dbReference type="EMBL" id="ML978730">
    <property type="protein sequence ID" value="KAF2085540.1"/>
    <property type="molecule type" value="Genomic_DNA"/>
</dbReference>
<evidence type="ECO:0000313" key="3">
    <source>
        <dbReference type="Proteomes" id="UP000799776"/>
    </source>
</evidence>
<organism evidence="2 3">
    <name type="scientific">Saccharata proteae CBS 121410</name>
    <dbReference type="NCBI Taxonomy" id="1314787"/>
    <lineage>
        <taxon>Eukaryota</taxon>
        <taxon>Fungi</taxon>
        <taxon>Dikarya</taxon>
        <taxon>Ascomycota</taxon>
        <taxon>Pezizomycotina</taxon>
        <taxon>Dothideomycetes</taxon>
        <taxon>Dothideomycetes incertae sedis</taxon>
        <taxon>Botryosphaeriales</taxon>
        <taxon>Saccharataceae</taxon>
        <taxon>Saccharata</taxon>
    </lineage>
</organism>
<sequence>MSHNTHHDSGLILPPAQRPVNYLDGTRPTLLKRRRWMPAKWRPYADPVTSTLWRGCSLVQNYWYEPEPWSPIVDPLYGAERPPEVYDELSRAPRPMNAEEVLESVAEDVAKTAELREVVAKLWKLDEDYVDVGDSEEVEGFVGDDGLNKAGGVQQHFHLRDARKMQLRAREEKKRETETAFKPLKGHSHSSGQVPPPPGIAPLRDSKQQRFPRCSTYGTDRIPTPSSIASSVSSDTSGWFGSPADRSSDWDEVERPGELPFVEQAKGAAVRRLVESGVMTEHGWQVAEASTRNAAGAALGVLRGWWSAGSGW</sequence>
<protein>
    <submittedName>
        <fullName evidence="2">Uncharacterized protein</fullName>
    </submittedName>
</protein>
<dbReference type="Proteomes" id="UP000799776">
    <property type="component" value="Unassembled WGS sequence"/>
</dbReference>
<accession>A0A9P4HPM0</accession>
<feature type="compositionally biased region" description="Low complexity" evidence="1">
    <location>
        <begin position="226"/>
        <end position="237"/>
    </location>
</feature>
<evidence type="ECO:0000256" key="1">
    <source>
        <dbReference type="SAM" id="MobiDB-lite"/>
    </source>
</evidence>